<proteinExistence type="predicted"/>
<organism evidence="1 2">
    <name type="scientific">Lentithecium fluviatile CBS 122367</name>
    <dbReference type="NCBI Taxonomy" id="1168545"/>
    <lineage>
        <taxon>Eukaryota</taxon>
        <taxon>Fungi</taxon>
        <taxon>Dikarya</taxon>
        <taxon>Ascomycota</taxon>
        <taxon>Pezizomycotina</taxon>
        <taxon>Dothideomycetes</taxon>
        <taxon>Pleosporomycetidae</taxon>
        <taxon>Pleosporales</taxon>
        <taxon>Massarineae</taxon>
        <taxon>Lentitheciaceae</taxon>
        <taxon>Lentithecium</taxon>
    </lineage>
</organism>
<dbReference type="AlphaFoldDB" id="A0A6G1JAA3"/>
<accession>A0A6G1JAA3</accession>
<dbReference type="EMBL" id="MU005575">
    <property type="protein sequence ID" value="KAF2687073.1"/>
    <property type="molecule type" value="Genomic_DNA"/>
</dbReference>
<evidence type="ECO:0000313" key="1">
    <source>
        <dbReference type="EMBL" id="KAF2687073.1"/>
    </source>
</evidence>
<sequence length="170" mass="18960">MCQLEYVYDVSLDLGLPTNKISDDSFVSGKNVYNPRDPSELCNRRHYKSYKYGTAWSLSYPAQQGAVAILCMHMLLALAHTSMLLVTGRSSEAWDSINELLILAYDSLPRPGAFDNCSGGVVHTHTLEKKVRIGTRTQYSGDVQAELVICDDENGAGRIVQLKRSLYGHW</sequence>
<reference evidence="1" key="1">
    <citation type="journal article" date="2020" name="Stud. Mycol.">
        <title>101 Dothideomycetes genomes: a test case for predicting lifestyles and emergence of pathogens.</title>
        <authorList>
            <person name="Haridas S."/>
            <person name="Albert R."/>
            <person name="Binder M."/>
            <person name="Bloem J."/>
            <person name="Labutti K."/>
            <person name="Salamov A."/>
            <person name="Andreopoulos B."/>
            <person name="Baker S."/>
            <person name="Barry K."/>
            <person name="Bills G."/>
            <person name="Bluhm B."/>
            <person name="Cannon C."/>
            <person name="Castanera R."/>
            <person name="Culley D."/>
            <person name="Daum C."/>
            <person name="Ezra D."/>
            <person name="Gonzalez J."/>
            <person name="Henrissat B."/>
            <person name="Kuo A."/>
            <person name="Liang C."/>
            <person name="Lipzen A."/>
            <person name="Lutzoni F."/>
            <person name="Magnuson J."/>
            <person name="Mondo S."/>
            <person name="Nolan M."/>
            <person name="Ohm R."/>
            <person name="Pangilinan J."/>
            <person name="Park H.-J."/>
            <person name="Ramirez L."/>
            <person name="Alfaro M."/>
            <person name="Sun H."/>
            <person name="Tritt A."/>
            <person name="Yoshinaga Y."/>
            <person name="Zwiers L.-H."/>
            <person name="Turgeon B."/>
            <person name="Goodwin S."/>
            <person name="Spatafora J."/>
            <person name="Crous P."/>
            <person name="Grigoriev I."/>
        </authorList>
    </citation>
    <scope>NUCLEOTIDE SEQUENCE</scope>
    <source>
        <strain evidence="1">CBS 122367</strain>
    </source>
</reference>
<protein>
    <submittedName>
        <fullName evidence="1">Uncharacterized protein</fullName>
    </submittedName>
</protein>
<dbReference type="OrthoDB" id="5342924at2759"/>
<evidence type="ECO:0000313" key="2">
    <source>
        <dbReference type="Proteomes" id="UP000799291"/>
    </source>
</evidence>
<dbReference type="Proteomes" id="UP000799291">
    <property type="component" value="Unassembled WGS sequence"/>
</dbReference>
<gene>
    <name evidence="1" type="ORF">K458DRAFT_401669</name>
</gene>
<name>A0A6G1JAA3_9PLEO</name>
<keyword evidence="2" id="KW-1185">Reference proteome</keyword>